<sequence length="102" mass="11429">MSRACGAAARRVAMVRTLASQKEKLRPVGQAVLEAELANERRYPPELPARKPREQVVLHLELQTAVEPVHPRSQEMPSVPLSASGANRWPAVARCRRWRRSG</sequence>
<dbReference type="AlphaFoldDB" id="A0A8J5HFF0"/>
<proteinExistence type="predicted"/>
<reference evidence="1 2" key="1">
    <citation type="submission" date="2020-08" db="EMBL/GenBank/DDBJ databases">
        <title>Plant Genome Project.</title>
        <authorList>
            <person name="Zhang R.-G."/>
        </authorList>
    </citation>
    <scope>NUCLEOTIDE SEQUENCE [LARGE SCALE GENOMIC DNA]</scope>
    <source>
        <tissue evidence="1">Rhizome</tissue>
    </source>
</reference>
<accession>A0A8J5HFF0</accession>
<dbReference type="EMBL" id="JACMSC010000003">
    <property type="protein sequence ID" value="KAG6527214.1"/>
    <property type="molecule type" value="Genomic_DNA"/>
</dbReference>
<comment type="caution">
    <text evidence="1">The sequence shown here is derived from an EMBL/GenBank/DDBJ whole genome shotgun (WGS) entry which is preliminary data.</text>
</comment>
<name>A0A8J5HFF0_ZINOF</name>
<protein>
    <submittedName>
        <fullName evidence="1">Uncharacterized protein</fullName>
    </submittedName>
</protein>
<evidence type="ECO:0000313" key="1">
    <source>
        <dbReference type="EMBL" id="KAG6527214.1"/>
    </source>
</evidence>
<gene>
    <name evidence="1" type="ORF">ZIOFF_009309</name>
</gene>
<organism evidence="1 2">
    <name type="scientific">Zingiber officinale</name>
    <name type="common">Ginger</name>
    <name type="synonym">Amomum zingiber</name>
    <dbReference type="NCBI Taxonomy" id="94328"/>
    <lineage>
        <taxon>Eukaryota</taxon>
        <taxon>Viridiplantae</taxon>
        <taxon>Streptophyta</taxon>
        <taxon>Embryophyta</taxon>
        <taxon>Tracheophyta</taxon>
        <taxon>Spermatophyta</taxon>
        <taxon>Magnoliopsida</taxon>
        <taxon>Liliopsida</taxon>
        <taxon>Zingiberales</taxon>
        <taxon>Zingiberaceae</taxon>
        <taxon>Zingiber</taxon>
    </lineage>
</organism>
<dbReference type="Proteomes" id="UP000734854">
    <property type="component" value="Unassembled WGS sequence"/>
</dbReference>
<evidence type="ECO:0000313" key="2">
    <source>
        <dbReference type="Proteomes" id="UP000734854"/>
    </source>
</evidence>
<keyword evidence="2" id="KW-1185">Reference proteome</keyword>